<reference evidence="1 2" key="1">
    <citation type="journal article" date="2018" name="Sci. Rep.">
        <title>Genomic signatures of local adaptation to the degree of environmental predictability in rotifers.</title>
        <authorList>
            <person name="Franch-Gras L."/>
            <person name="Hahn C."/>
            <person name="Garcia-Roger E.M."/>
            <person name="Carmona M.J."/>
            <person name="Serra M."/>
            <person name="Gomez A."/>
        </authorList>
    </citation>
    <scope>NUCLEOTIDE SEQUENCE [LARGE SCALE GENOMIC DNA]</scope>
    <source>
        <strain evidence="1">HYR1</strain>
    </source>
</reference>
<sequence>MDFYSESKHLKPPILTENFLFCRIPSFDYAALQAKTMDEMYFGAWSKSWLLSLWCSIIERGNTTSVKS</sequence>
<dbReference type="Proteomes" id="UP000276133">
    <property type="component" value="Unassembled WGS sequence"/>
</dbReference>
<dbReference type="EMBL" id="REGN01002743">
    <property type="protein sequence ID" value="RNA26417.1"/>
    <property type="molecule type" value="Genomic_DNA"/>
</dbReference>
<name>A0A3M7RSX9_BRAPC</name>
<keyword evidence="2" id="KW-1185">Reference proteome</keyword>
<dbReference type="AlphaFoldDB" id="A0A3M7RSX9"/>
<accession>A0A3M7RSX9</accession>
<evidence type="ECO:0000313" key="1">
    <source>
        <dbReference type="EMBL" id="RNA26417.1"/>
    </source>
</evidence>
<evidence type="ECO:0000313" key="2">
    <source>
        <dbReference type="Proteomes" id="UP000276133"/>
    </source>
</evidence>
<proteinExistence type="predicted"/>
<gene>
    <name evidence="1" type="ORF">BpHYR1_028765</name>
</gene>
<protein>
    <submittedName>
        <fullName evidence="1">Uncharacterized protein</fullName>
    </submittedName>
</protein>
<organism evidence="1 2">
    <name type="scientific">Brachionus plicatilis</name>
    <name type="common">Marine rotifer</name>
    <name type="synonym">Brachionus muelleri</name>
    <dbReference type="NCBI Taxonomy" id="10195"/>
    <lineage>
        <taxon>Eukaryota</taxon>
        <taxon>Metazoa</taxon>
        <taxon>Spiralia</taxon>
        <taxon>Gnathifera</taxon>
        <taxon>Rotifera</taxon>
        <taxon>Eurotatoria</taxon>
        <taxon>Monogononta</taxon>
        <taxon>Pseudotrocha</taxon>
        <taxon>Ploima</taxon>
        <taxon>Brachionidae</taxon>
        <taxon>Brachionus</taxon>
    </lineage>
</organism>
<comment type="caution">
    <text evidence="1">The sequence shown here is derived from an EMBL/GenBank/DDBJ whole genome shotgun (WGS) entry which is preliminary data.</text>
</comment>